<name>A0ABR1W0N7_9PEZI</name>
<comment type="caution">
    <text evidence="1">The sequence shown here is derived from an EMBL/GenBank/DDBJ whole genome shotgun (WGS) entry which is preliminary data.</text>
</comment>
<keyword evidence="2" id="KW-1185">Reference proteome</keyword>
<accession>A0ABR1W0N7</accession>
<dbReference type="EMBL" id="JAQQWM010000002">
    <property type="protein sequence ID" value="KAK8077040.1"/>
    <property type="molecule type" value="Genomic_DNA"/>
</dbReference>
<organism evidence="1 2">
    <name type="scientific">Apiospora saccharicola</name>
    <dbReference type="NCBI Taxonomy" id="335842"/>
    <lineage>
        <taxon>Eukaryota</taxon>
        <taxon>Fungi</taxon>
        <taxon>Dikarya</taxon>
        <taxon>Ascomycota</taxon>
        <taxon>Pezizomycotina</taxon>
        <taxon>Sordariomycetes</taxon>
        <taxon>Xylariomycetidae</taxon>
        <taxon>Amphisphaeriales</taxon>
        <taxon>Apiosporaceae</taxon>
        <taxon>Apiospora</taxon>
    </lineage>
</organism>
<protein>
    <submittedName>
        <fullName evidence="1">Uncharacterized protein</fullName>
    </submittedName>
</protein>
<sequence>MVGLPRRIKYPPRGAAKYGKADWPTKFSDSVKNQSEPILATRERQGQDSILVGAVRHELRVSDE</sequence>
<reference evidence="1 2" key="1">
    <citation type="submission" date="2023-01" db="EMBL/GenBank/DDBJ databases">
        <title>Analysis of 21 Apiospora genomes using comparative genomics revels a genus with tremendous synthesis potential of carbohydrate active enzymes and secondary metabolites.</title>
        <authorList>
            <person name="Sorensen T."/>
        </authorList>
    </citation>
    <scope>NUCLEOTIDE SEQUENCE [LARGE SCALE GENOMIC DNA]</scope>
    <source>
        <strain evidence="1 2">CBS 83171</strain>
    </source>
</reference>
<evidence type="ECO:0000313" key="2">
    <source>
        <dbReference type="Proteomes" id="UP001446871"/>
    </source>
</evidence>
<dbReference type="Proteomes" id="UP001446871">
    <property type="component" value="Unassembled WGS sequence"/>
</dbReference>
<proteinExistence type="predicted"/>
<evidence type="ECO:0000313" key="1">
    <source>
        <dbReference type="EMBL" id="KAK8077040.1"/>
    </source>
</evidence>
<gene>
    <name evidence="1" type="ORF">PG996_003210</name>
</gene>